<dbReference type="InterPro" id="IPR008962">
    <property type="entry name" value="PapD-like_sf"/>
</dbReference>
<dbReference type="GO" id="GO:0005789">
    <property type="term" value="C:endoplasmic reticulum membrane"/>
    <property type="evidence" value="ECO:0007669"/>
    <property type="project" value="InterPro"/>
</dbReference>
<name>A0A3L6REI5_PANMI</name>
<organism evidence="6 7">
    <name type="scientific">Panicum miliaceum</name>
    <name type="common">Proso millet</name>
    <name type="synonym">Broomcorn millet</name>
    <dbReference type="NCBI Taxonomy" id="4540"/>
    <lineage>
        <taxon>Eukaryota</taxon>
        <taxon>Viridiplantae</taxon>
        <taxon>Streptophyta</taxon>
        <taxon>Embryophyta</taxon>
        <taxon>Tracheophyta</taxon>
        <taxon>Spermatophyta</taxon>
        <taxon>Magnoliopsida</taxon>
        <taxon>Liliopsida</taxon>
        <taxon>Poales</taxon>
        <taxon>Poaceae</taxon>
        <taxon>PACMAD clade</taxon>
        <taxon>Panicoideae</taxon>
        <taxon>Panicodae</taxon>
        <taxon>Paniceae</taxon>
        <taxon>Panicinae</taxon>
        <taxon>Panicum</taxon>
        <taxon>Panicum sect. Panicum</taxon>
    </lineage>
</organism>
<feature type="transmembrane region" description="Helical" evidence="4">
    <location>
        <begin position="335"/>
        <end position="354"/>
    </location>
</feature>
<dbReference type="InterPro" id="IPR013783">
    <property type="entry name" value="Ig-like_fold"/>
</dbReference>
<evidence type="ECO:0000313" key="7">
    <source>
        <dbReference type="Proteomes" id="UP000275267"/>
    </source>
</evidence>
<dbReference type="InterPro" id="IPR016763">
    <property type="entry name" value="VAP"/>
</dbReference>
<dbReference type="OrthoDB" id="264603at2759"/>
<dbReference type="AlphaFoldDB" id="A0A3L6REI5"/>
<reference evidence="7" key="1">
    <citation type="journal article" date="2019" name="Nat. Commun.">
        <title>The genome of broomcorn millet.</title>
        <authorList>
            <person name="Zou C."/>
            <person name="Miki D."/>
            <person name="Li D."/>
            <person name="Tang Q."/>
            <person name="Xiao L."/>
            <person name="Rajput S."/>
            <person name="Deng P."/>
            <person name="Jia W."/>
            <person name="Huang R."/>
            <person name="Zhang M."/>
            <person name="Sun Y."/>
            <person name="Hu J."/>
            <person name="Fu X."/>
            <person name="Schnable P.S."/>
            <person name="Li F."/>
            <person name="Zhang H."/>
            <person name="Feng B."/>
            <person name="Zhu X."/>
            <person name="Liu R."/>
            <person name="Schnable J.C."/>
            <person name="Zhu J.-K."/>
            <person name="Zhang H."/>
        </authorList>
    </citation>
    <scope>NUCLEOTIDE SEQUENCE [LARGE SCALE GENOMIC DNA]</scope>
</reference>
<evidence type="ECO:0000256" key="3">
    <source>
        <dbReference type="SAM" id="MobiDB-lite"/>
    </source>
</evidence>
<protein>
    <submittedName>
        <fullName evidence="6">Vesicle-associated membrane protein-associated protein SCS2-like isoform X2</fullName>
    </submittedName>
</protein>
<dbReference type="PROSITE" id="PS50202">
    <property type="entry name" value="MSP"/>
    <property type="match status" value="1"/>
</dbReference>
<evidence type="ECO:0000256" key="1">
    <source>
        <dbReference type="ARBA" id="ARBA00008932"/>
    </source>
</evidence>
<evidence type="ECO:0000256" key="2">
    <source>
        <dbReference type="SAM" id="Coils"/>
    </source>
</evidence>
<dbReference type="STRING" id="4540.A0A3L6REI5"/>
<dbReference type="PANTHER" id="PTHR10809:SF158">
    <property type="entry name" value="OS05G0373000 PROTEIN"/>
    <property type="match status" value="1"/>
</dbReference>
<dbReference type="GO" id="GO:0061817">
    <property type="term" value="P:endoplasmic reticulum-plasma membrane tethering"/>
    <property type="evidence" value="ECO:0007669"/>
    <property type="project" value="TreeGrafter"/>
</dbReference>
<dbReference type="FunFam" id="2.60.40.10:FF:000813">
    <property type="entry name" value="Vesicle-associated protein 1-1"/>
    <property type="match status" value="1"/>
</dbReference>
<keyword evidence="4" id="KW-1133">Transmembrane helix</keyword>
<dbReference type="GO" id="GO:0090158">
    <property type="term" value="P:endoplasmic reticulum membrane organization"/>
    <property type="evidence" value="ECO:0007669"/>
    <property type="project" value="TreeGrafter"/>
</dbReference>
<dbReference type="EMBL" id="PQIB02000009">
    <property type="protein sequence ID" value="RLN00712.1"/>
    <property type="molecule type" value="Genomic_DNA"/>
</dbReference>
<keyword evidence="2" id="KW-0175">Coiled coil</keyword>
<feature type="region of interest" description="Disordered" evidence="3">
    <location>
        <begin position="237"/>
        <end position="256"/>
    </location>
</feature>
<comment type="similarity">
    <text evidence="1">Belongs to the VAMP-associated protein (VAP) (TC 9.B.17) family.</text>
</comment>
<sequence length="357" mass="39429">MGSEDVLVEIHPRELRFLFEVKKQSSCCVHLVNKSDQYVAFKVKTTSPKRYCVRPNVGVILPLASCDFTVTMQAVKNAPPDLQIKGKFLVQTTVVPFGTADEDFSKESDQYIEEKKLKVVLVSMTQPQLEQPINGVSHAKETVGVPVTEEILDNVNEAPVVVNEVSHPLKAKFPPLRGSPATFSETSAPVKECPTVLQDFLVPSNQSSFTLSESAPNLQETSAISVESQFASTETSVDLKSPPLEYTPAPSEVPSLSDIESTNTDNIHISHVTEDVHTLQMQLNNLGVKLEEAETLIIKLMEQTRTTIQERDKLWKEMIFLKRAGAAQVQSNTGFPLLFVVHMAVVGMSLGYLLHLV</sequence>
<evidence type="ECO:0000259" key="5">
    <source>
        <dbReference type="PROSITE" id="PS50202"/>
    </source>
</evidence>
<dbReference type="SUPFAM" id="SSF49354">
    <property type="entry name" value="PapD-like"/>
    <property type="match status" value="1"/>
</dbReference>
<keyword evidence="4" id="KW-0812">Transmembrane</keyword>
<evidence type="ECO:0000313" key="6">
    <source>
        <dbReference type="EMBL" id="RLN00712.1"/>
    </source>
</evidence>
<dbReference type="Pfam" id="PF00635">
    <property type="entry name" value="Motile_Sperm"/>
    <property type="match status" value="1"/>
</dbReference>
<dbReference type="Proteomes" id="UP000275267">
    <property type="component" value="Unassembled WGS sequence"/>
</dbReference>
<proteinExistence type="inferred from homology"/>
<evidence type="ECO:0000256" key="4">
    <source>
        <dbReference type="SAM" id="Phobius"/>
    </source>
</evidence>
<keyword evidence="7" id="KW-1185">Reference proteome</keyword>
<dbReference type="Gene3D" id="2.60.40.10">
    <property type="entry name" value="Immunoglobulins"/>
    <property type="match status" value="1"/>
</dbReference>
<dbReference type="PIRSF" id="PIRSF019693">
    <property type="entry name" value="VAMP-associated"/>
    <property type="match status" value="1"/>
</dbReference>
<feature type="coiled-coil region" evidence="2">
    <location>
        <begin position="276"/>
        <end position="303"/>
    </location>
</feature>
<dbReference type="PANTHER" id="PTHR10809">
    <property type="entry name" value="VESICLE-ASSOCIATED MEMBRANE PROTEIN-ASSOCIATED PROTEIN"/>
    <property type="match status" value="1"/>
</dbReference>
<keyword evidence="4" id="KW-0472">Membrane</keyword>
<dbReference type="InterPro" id="IPR000535">
    <property type="entry name" value="MSP_dom"/>
</dbReference>
<comment type="caution">
    <text evidence="6">The sequence shown here is derived from an EMBL/GenBank/DDBJ whole genome shotgun (WGS) entry which is preliminary data.</text>
</comment>
<gene>
    <name evidence="6" type="ORF">C2845_PM06G23770</name>
</gene>
<feature type="domain" description="MSP" evidence="5">
    <location>
        <begin position="7"/>
        <end position="122"/>
    </location>
</feature>
<accession>A0A3L6REI5</accession>
<dbReference type="GO" id="GO:0005886">
    <property type="term" value="C:plasma membrane"/>
    <property type="evidence" value="ECO:0007669"/>
    <property type="project" value="TreeGrafter"/>
</dbReference>